<evidence type="ECO:0000313" key="1">
    <source>
        <dbReference type="EMBL" id="GGD72821.1"/>
    </source>
</evidence>
<comment type="caution">
    <text evidence="1">The sequence shown here is derived from an EMBL/GenBank/DDBJ whole genome shotgun (WGS) entry which is preliminary data.</text>
</comment>
<accession>A0A916Z1X4</accession>
<name>A0A916Z1X4_9BACT</name>
<dbReference type="EMBL" id="BMKK01000010">
    <property type="protein sequence ID" value="GGD72821.1"/>
    <property type="molecule type" value="Genomic_DNA"/>
</dbReference>
<organism evidence="1 2">
    <name type="scientific">Emticicia aquatilis</name>
    <dbReference type="NCBI Taxonomy" id="1537369"/>
    <lineage>
        <taxon>Bacteria</taxon>
        <taxon>Pseudomonadati</taxon>
        <taxon>Bacteroidota</taxon>
        <taxon>Cytophagia</taxon>
        <taxon>Cytophagales</taxon>
        <taxon>Leadbetterellaceae</taxon>
        <taxon>Emticicia</taxon>
    </lineage>
</organism>
<keyword evidence="2" id="KW-1185">Reference proteome</keyword>
<proteinExistence type="predicted"/>
<reference evidence="1" key="1">
    <citation type="journal article" date="2014" name="Int. J. Syst. Evol. Microbiol.">
        <title>Complete genome sequence of Corynebacterium casei LMG S-19264T (=DSM 44701T), isolated from a smear-ripened cheese.</title>
        <authorList>
            <consortium name="US DOE Joint Genome Institute (JGI-PGF)"/>
            <person name="Walter F."/>
            <person name="Albersmeier A."/>
            <person name="Kalinowski J."/>
            <person name="Ruckert C."/>
        </authorList>
    </citation>
    <scope>NUCLEOTIDE SEQUENCE</scope>
    <source>
        <strain evidence="1">CGMCC 1.15958</strain>
    </source>
</reference>
<protein>
    <submittedName>
        <fullName evidence="1">Uncharacterized protein</fullName>
    </submittedName>
</protein>
<dbReference type="AlphaFoldDB" id="A0A916Z1X4"/>
<evidence type="ECO:0000313" key="2">
    <source>
        <dbReference type="Proteomes" id="UP000609064"/>
    </source>
</evidence>
<gene>
    <name evidence="1" type="ORF">GCM10011514_41130</name>
</gene>
<reference evidence="1" key="2">
    <citation type="submission" date="2020-09" db="EMBL/GenBank/DDBJ databases">
        <authorList>
            <person name="Sun Q."/>
            <person name="Zhou Y."/>
        </authorList>
    </citation>
    <scope>NUCLEOTIDE SEQUENCE</scope>
    <source>
        <strain evidence="1">CGMCC 1.15958</strain>
    </source>
</reference>
<sequence>MEVAQILPKKDTLVLFYGKSIDYDTQNPNENSVEISFTSAKFFTQKEILSNWRVISDSLSIEIIKKDSIKVEIW</sequence>
<dbReference type="Proteomes" id="UP000609064">
    <property type="component" value="Unassembled WGS sequence"/>
</dbReference>